<gene>
    <name evidence="4" type="ORF">YASMINEVIRUS_945</name>
</gene>
<feature type="coiled-coil region" evidence="1">
    <location>
        <begin position="83"/>
        <end position="137"/>
    </location>
</feature>
<dbReference type="Pfam" id="PF00225">
    <property type="entry name" value="Kinesin"/>
    <property type="match status" value="1"/>
</dbReference>
<keyword evidence="1" id="KW-0175">Coiled coil</keyword>
<accession>A0A5K0UAF9</accession>
<dbReference type="PRINTS" id="PR00380">
    <property type="entry name" value="KINESINHEAVY"/>
</dbReference>
<evidence type="ECO:0000313" key="4">
    <source>
        <dbReference type="EMBL" id="VBB18482.1"/>
    </source>
</evidence>
<dbReference type="GO" id="GO:0005524">
    <property type="term" value="F:ATP binding"/>
    <property type="evidence" value="ECO:0007669"/>
    <property type="project" value="InterPro"/>
</dbReference>
<evidence type="ECO:0000313" key="5">
    <source>
        <dbReference type="Proteomes" id="UP000594342"/>
    </source>
</evidence>
<reference evidence="4 5" key="1">
    <citation type="submission" date="2018-10" db="EMBL/GenBank/DDBJ databases">
        <authorList>
            <consortium name="IHU Genomes"/>
        </authorList>
    </citation>
    <scope>NUCLEOTIDE SEQUENCE [LARGE SCALE GENOMIC DNA]</scope>
    <source>
        <strain evidence="4 5">A1</strain>
    </source>
</reference>
<comment type="caution">
    <text evidence="4">The sequence shown here is derived from an EMBL/GenBank/DDBJ whole genome shotgun (WGS) entry which is preliminary data.</text>
</comment>
<dbReference type="InterPro" id="IPR036961">
    <property type="entry name" value="Kinesin_motor_dom_sf"/>
</dbReference>
<dbReference type="GO" id="GO:0008017">
    <property type="term" value="F:microtubule binding"/>
    <property type="evidence" value="ECO:0007669"/>
    <property type="project" value="InterPro"/>
</dbReference>
<feature type="region of interest" description="Disordered" evidence="2">
    <location>
        <begin position="898"/>
        <end position="921"/>
    </location>
</feature>
<protein>
    <recommendedName>
        <fullName evidence="3">Kinesin motor domain-containing protein</fullName>
    </recommendedName>
</protein>
<dbReference type="GO" id="GO:0007018">
    <property type="term" value="P:microtubule-based movement"/>
    <property type="evidence" value="ECO:0007669"/>
    <property type="project" value="InterPro"/>
</dbReference>
<evidence type="ECO:0000256" key="2">
    <source>
        <dbReference type="SAM" id="MobiDB-lite"/>
    </source>
</evidence>
<organism evidence="4 5">
    <name type="scientific">Yasminevirus sp. GU-2018</name>
    <dbReference type="NCBI Taxonomy" id="2420051"/>
    <lineage>
        <taxon>Viruses</taxon>
        <taxon>Varidnaviria</taxon>
        <taxon>Bamfordvirae</taxon>
        <taxon>Nucleocytoviricota</taxon>
        <taxon>Megaviricetes</taxon>
        <taxon>Imitervirales</taxon>
        <taxon>Mimiviridae</taxon>
        <taxon>Klosneuvirinae</taxon>
        <taxon>Yasminevirus</taxon>
        <taxon>Yasminevirus saudimassiliense</taxon>
    </lineage>
</organism>
<evidence type="ECO:0000259" key="3">
    <source>
        <dbReference type="Pfam" id="PF00225"/>
    </source>
</evidence>
<keyword evidence="5" id="KW-1185">Reference proteome</keyword>
<dbReference type="InterPro" id="IPR027417">
    <property type="entry name" value="P-loop_NTPase"/>
</dbReference>
<sequence length="1246" mass="142338">MNLHKTDTLNINDYMSAINLNITHELNRCIKDLRAKIQTIDKNSTGYSTVNNSIRGGDLGKLNEVTKFVASRQTSKSKTAQKEEQLKEKLLSLESHIKKVVSEIDSVASSTADVDALMNVRRQYEQFNEDLDKIVRSKGYRLVKQGSNFVLDERDDESERLLSSLYNLWTPFITNYKELIQSIDKTDDQVLETLRTQSEQNLETLNLFDVTIDEITNKIDESVSEPLNYKYALSDTKPKQDDTNYTTVFYERRVIDQKSKIKSVDEGTLHFTKESVYNFMRDVDFKHPDSLTLIESDKMRFIEQFVKRIGSEFEFSSSVELGLGTEKSIVNEKILSSVSKLETIQIVQNKEMDGGGKFTAFNTKTQKRSERSYKTVHHEQRLMLGGDPVASFNATPLADSILKMTSKIADINIKLEGLSNKLRELTRKKSQLRYYILYLMNTSSLRGVSRLNVYRFINRGVLEFYLNILKDIGDRISKSEQPVDAVYFDTYHRYTIQRVTDFLLFLTSFMDISDLIDIEHCTGSIVFDFVLFNHFKGILESYYETVQNNISIYARINDFDHPSLPQKQNRLFIKDASAPRNIIAKPQTCAKSPNGAELAYAQQKSVKFNMVFDYDEFKNNEDISMYMSISTNMSKKKGVALITYGYSGTGKTFTLFGDGKSKGLLQSAIEGISSKSEIYFRAYEMYGAGVKYPFYWCDSVTETCYVYKINSTTYKINDVVQSDVDAIVSNTIGDVGYTKIEKQHVKSFFKNFNVLVDEIDEIRQREGRIKPTPNNPVSSRSIIIYDLMVRVEDDLVRLVVIDLPGREEIVQTYTQDYIKQNPRFDTPFHRAVLSSMSIDPLYLAVLCPVTIVQAFNDLSIDLREHILTQPVVMDDLGSCLDMKNQCILVRKNASQSDKSSIYIPPDISDESSTKKSSTGPTINQGVAFLDEPVLTLTNGTVRTISQLITVDKTYQIALENNSNYKGDPSNISDPSAIAIKFTESNWKILNKTHVRNGTTVQYQAVIAIHLLNRILLLKDGPVHTSGSKRSINKTNYSKFDVLESIYSTICSKFGYDGYEQFFRAPFEGVYINENIVGLLKVLSTDKALLNKPMDQAMKIIAPQKNISFKVTKQLIRENNVLLYRDSSEEIDPMNAVEFEGVTMNSLILDKIYEQNKNNYSSQKIFLMCEPLIERVIKYYVTDTQIKSTALSKTQTDEEKTFNVTGIRDIKIFYLFSNVKQDLKCVHQYKLFANTLGLMDLIDNTNL</sequence>
<feature type="domain" description="Kinesin motor" evidence="3">
    <location>
        <begin position="596"/>
        <end position="814"/>
    </location>
</feature>
<name>A0A5K0UAF9_9VIRU</name>
<proteinExistence type="predicted"/>
<dbReference type="Proteomes" id="UP000594342">
    <property type="component" value="Unassembled WGS sequence"/>
</dbReference>
<evidence type="ECO:0000256" key="1">
    <source>
        <dbReference type="SAM" id="Coils"/>
    </source>
</evidence>
<dbReference type="Gene3D" id="3.40.850.10">
    <property type="entry name" value="Kinesin motor domain"/>
    <property type="match status" value="1"/>
</dbReference>
<dbReference type="GO" id="GO:0003777">
    <property type="term" value="F:microtubule motor activity"/>
    <property type="evidence" value="ECO:0007669"/>
    <property type="project" value="InterPro"/>
</dbReference>
<dbReference type="InterPro" id="IPR001752">
    <property type="entry name" value="Kinesin_motor_dom"/>
</dbReference>
<dbReference type="EMBL" id="UPSH01000001">
    <property type="protein sequence ID" value="VBB18482.1"/>
    <property type="molecule type" value="Genomic_DNA"/>
</dbReference>
<dbReference type="SUPFAM" id="SSF52540">
    <property type="entry name" value="P-loop containing nucleoside triphosphate hydrolases"/>
    <property type="match status" value="1"/>
</dbReference>